<dbReference type="Proteomes" id="UP001319104">
    <property type="component" value="Unassembled WGS sequence"/>
</dbReference>
<keyword evidence="3" id="KW-1185">Reference proteome</keyword>
<feature type="transmembrane region" description="Helical" evidence="1">
    <location>
        <begin position="163"/>
        <end position="187"/>
    </location>
</feature>
<proteinExistence type="predicted"/>
<dbReference type="RefSeq" id="WP_213944601.1">
    <property type="nucleotide sequence ID" value="NZ_JAHBGI010000009.1"/>
</dbReference>
<evidence type="ECO:0000313" key="2">
    <source>
        <dbReference type="EMBL" id="MBS9523719.1"/>
    </source>
</evidence>
<feature type="transmembrane region" description="Helical" evidence="1">
    <location>
        <begin position="20"/>
        <end position="39"/>
    </location>
</feature>
<keyword evidence="1" id="KW-1133">Transmembrane helix</keyword>
<name>A0AAP2CHC7_9BACT</name>
<keyword evidence="1" id="KW-0472">Membrane</keyword>
<feature type="transmembrane region" description="Helical" evidence="1">
    <location>
        <begin position="133"/>
        <end position="156"/>
    </location>
</feature>
<dbReference type="AlphaFoldDB" id="A0AAP2CHC7"/>
<comment type="caution">
    <text evidence="2">The sequence shown here is derived from an EMBL/GenBank/DDBJ whole genome shotgun (WGS) entry which is preliminary data.</text>
</comment>
<feature type="transmembrane region" description="Helical" evidence="1">
    <location>
        <begin position="51"/>
        <end position="71"/>
    </location>
</feature>
<organism evidence="2 3">
    <name type="scientific">Litoribacter ruber</name>
    <dbReference type="NCBI Taxonomy" id="702568"/>
    <lineage>
        <taxon>Bacteria</taxon>
        <taxon>Pseudomonadati</taxon>
        <taxon>Bacteroidota</taxon>
        <taxon>Cytophagia</taxon>
        <taxon>Cytophagales</taxon>
        <taxon>Cyclobacteriaceae</taxon>
        <taxon>Litoribacter</taxon>
    </lineage>
</organism>
<accession>A0AAP2CHC7</accession>
<sequence>MTLRQHLDIEFYKLNRPDYFIFFTILVISLVAFPIYGMIKLSPLFTLNEFFSIVNQVGTLAVVYGAIVAITREFTNGTNRKRIVNGYSRTDLFISKLVIVFYYVSTVVVLTAFTLLALVAFKGSEVFINSFPIQKLMAVLAAIICYGLIGASLGAVTTKAHRAILIFWGIGFLEMALNILSLTHPFAQFFRPLVSIGNFTSPEHLYTWHYIILGLFLAGLLGGSFLKFKRADF</sequence>
<evidence type="ECO:0000313" key="3">
    <source>
        <dbReference type="Proteomes" id="UP001319104"/>
    </source>
</evidence>
<keyword evidence="1" id="KW-0812">Transmembrane</keyword>
<feature type="transmembrane region" description="Helical" evidence="1">
    <location>
        <begin position="92"/>
        <end position="121"/>
    </location>
</feature>
<protein>
    <submittedName>
        <fullName evidence="2">Uncharacterized protein</fullName>
    </submittedName>
</protein>
<gene>
    <name evidence="2" type="ORF">KI659_06765</name>
</gene>
<reference evidence="2 3" key="1">
    <citation type="submission" date="2021-05" db="EMBL/GenBank/DDBJ databases">
        <authorList>
            <person name="Zhang Z.D."/>
            <person name="Osman G."/>
        </authorList>
    </citation>
    <scope>NUCLEOTIDE SEQUENCE [LARGE SCALE GENOMIC DNA]</scope>
    <source>
        <strain evidence="2 3">KCTC 32217</strain>
    </source>
</reference>
<evidence type="ECO:0000256" key="1">
    <source>
        <dbReference type="SAM" id="Phobius"/>
    </source>
</evidence>
<dbReference type="EMBL" id="JAHCMY010000002">
    <property type="protein sequence ID" value="MBS9523719.1"/>
    <property type="molecule type" value="Genomic_DNA"/>
</dbReference>
<feature type="transmembrane region" description="Helical" evidence="1">
    <location>
        <begin position="207"/>
        <end position="226"/>
    </location>
</feature>